<comment type="caution">
    <text evidence="1">The sequence shown here is derived from an EMBL/GenBank/DDBJ whole genome shotgun (WGS) entry which is preliminary data.</text>
</comment>
<evidence type="ECO:0000313" key="1">
    <source>
        <dbReference type="EMBL" id="RNA33992.1"/>
    </source>
</evidence>
<proteinExistence type="predicted"/>
<protein>
    <submittedName>
        <fullName evidence="1">Uncharacterized protein</fullName>
    </submittedName>
</protein>
<evidence type="ECO:0000313" key="2">
    <source>
        <dbReference type="Proteomes" id="UP000276133"/>
    </source>
</evidence>
<gene>
    <name evidence="1" type="ORF">BpHYR1_002837</name>
</gene>
<dbReference type="Proteomes" id="UP000276133">
    <property type="component" value="Unassembled WGS sequence"/>
</dbReference>
<dbReference type="AlphaFoldDB" id="A0A3M7SDY0"/>
<sequence length="185" mass="20840">MAEVLKLGLNTKSSGFEINHALANSKLIQEKEKRANNIMIFGLKCDNDKQRDGQVNDLVGVLSVNSRQVNRIIKFAAMNSNQTRPPPVLVEFDSPNTREIALKSTRALKTHKRFFGVQVVPDLTLSERLGLKLEHNACVELNSKLPANSPFEWRVRSGEKTKIDKNKALLQNQHKSGTVNQPYCY</sequence>
<dbReference type="OrthoDB" id="8196581at2759"/>
<dbReference type="EMBL" id="REGN01001542">
    <property type="protein sequence ID" value="RNA33992.1"/>
    <property type="molecule type" value="Genomic_DNA"/>
</dbReference>
<reference evidence="1 2" key="1">
    <citation type="journal article" date="2018" name="Sci. Rep.">
        <title>Genomic signatures of local adaptation to the degree of environmental predictability in rotifers.</title>
        <authorList>
            <person name="Franch-Gras L."/>
            <person name="Hahn C."/>
            <person name="Garcia-Roger E.M."/>
            <person name="Carmona M.J."/>
            <person name="Serra M."/>
            <person name="Gomez A."/>
        </authorList>
    </citation>
    <scope>NUCLEOTIDE SEQUENCE [LARGE SCALE GENOMIC DNA]</scope>
    <source>
        <strain evidence="1">HYR1</strain>
    </source>
</reference>
<accession>A0A3M7SDY0</accession>
<name>A0A3M7SDY0_BRAPC</name>
<organism evidence="1 2">
    <name type="scientific">Brachionus plicatilis</name>
    <name type="common">Marine rotifer</name>
    <name type="synonym">Brachionus muelleri</name>
    <dbReference type="NCBI Taxonomy" id="10195"/>
    <lineage>
        <taxon>Eukaryota</taxon>
        <taxon>Metazoa</taxon>
        <taxon>Spiralia</taxon>
        <taxon>Gnathifera</taxon>
        <taxon>Rotifera</taxon>
        <taxon>Eurotatoria</taxon>
        <taxon>Monogononta</taxon>
        <taxon>Pseudotrocha</taxon>
        <taxon>Ploima</taxon>
        <taxon>Brachionidae</taxon>
        <taxon>Brachionus</taxon>
    </lineage>
</organism>
<keyword evidence="2" id="KW-1185">Reference proteome</keyword>